<organism evidence="18 19">
    <name type="scientific">Legionella drancourtii LLAP12</name>
    <dbReference type="NCBI Taxonomy" id="658187"/>
    <lineage>
        <taxon>Bacteria</taxon>
        <taxon>Pseudomonadati</taxon>
        <taxon>Pseudomonadota</taxon>
        <taxon>Gammaproteobacteria</taxon>
        <taxon>Legionellales</taxon>
        <taxon>Legionellaceae</taxon>
        <taxon>Legionella</taxon>
    </lineage>
</organism>
<feature type="binding site" evidence="15">
    <location>
        <position position="110"/>
    </location>
    <ligand>
        <name>DNA</name>
        <dbReference type="ChEBI" id="CHEBI:16991"/>
    </ligand>
</feature>
<dbReference type="CDD" id="cd08966">
    <property type="entry name" value="EcFpg-like_N"/>
    <property type="match status" value="1"/>
</dbReference>
<dbReference type="InterPro" id="IPR020629">
    <property type="entry name" value="FPG_Glyclase"/>
</dbReference>
<dbReference type="SUPFAM" id="SSF81624">
    <property type="entry name" value="N-terminal domain of MutM-like DNA repair proteins"/>
    <property type="match status" value="1"/>
</dbReference>
<dbReference type="OrthoDB" id="9800855at2"/>
<dbReference type="GO" id="GO:0003684">
    <property type="term" value="F:damaged DNA binding"/>
    <property type="evidence" value="ECO:0007669"/>
    <property type="project" value="InterPro"/>
</dbReference>
<dbReference type="InterPro" id="IPR000214">
    <property type="entry name" value="Znf_DNA_glyclase/AP_lyase"/>
</dbReference>
<evidence type="ECO:0000256" key="15">
    <source>
        <dbReference type="HAMAP-Rule" id="MF_00103"/>
    </source>
</evidence>
<protein>
    <recommendedName>
        <fullName evidence="15">Formamidopyrimidine-DNA glycosylase</fullName>
        <shortName evidence="15">Fapy-DNA glycosylase</shortName>
        <ecNumber evidence="15">3.2.2.23</ecNumber>
    </recommendedName>
    <alternativeName>
        <fullName evidence="15">DNA-(apurinic or apyrimidinic site) lyase MutM</fullName>
        <shortName evidence="15">AP lyase MutM</shortName>
        <ecNumber evidence="15">4.2.99.18</ecNumber>
    </alternativeName>
</protein>
<keyword evidence="7 15" id="KW-0378">Hydrolase</keyword>
<accession>G9ES62</accession>
<evidence type="ECO:0000259" key="16">
    <source>
        <dbReference type="PROSITE" id="PS51066"/>
    </source>
</evidence>
<evidence type="ECO:0000313" key="19">
    <source>
        <dbReference type="Proteomes" id="UP000002770"/>
    </source>
</evidence>
<dbReference type="Proteomes" id="UP000002770">
    <property type="component" value="Unassembled WGS sequence"/>
</dbReference>
<dbReference type="InterPro" id="IPR035937">
    <property type="entry name" value="FPG_N"/>
</dbReference>
<dbReference type="AlphaFoldDB" id="G9ES62"/>
<proteinExistence type="inferred from homology"/>
<keyword evidence="8 15" id="KW-0862">Zinc</keyword>
<evidence type="ECO:0000256" key="11">
    <source>
        <dbReference type="ARBA" id="ARBA00023239"/>
    </source>
</evidence>
<evidence type="ECO:0000256" key="14">
    <source>
        <dbReference type="ARBA" id="ARBA00044632"/>
    </source>
</evidence>
<evidence type="ECO:0000256" key="6">
    <source>
        <dbReference type="ARBA" id="ARBA00022771"/>
    </source>
</evidence>
<dbReference type="EC" id="4.2.99.18" evidence="15"/>
<evidence type="ECO:0000256" key="10">
    <source>
        <dbReference type="ARBA" id="ARBA00023204"/>
    </source>
</evidence>
<dbReference type="InterPro" id="IPR015886">
    <property type="entry name" value="H2TH_FPG"/>
</dbReference>
<dbReference type="eggNOG" id="COG0266">
    <property type="taxonomic scope" value="Bacteria"/>
</dbReference>
<evidence type="ECO:0000256" key="2">
    <source>
        <dbReference type="ARBA" id="ARBA00009409"/>
    </source>
</evidence>
<evidence type="ECO:0000256" key="9">
    <source>
        <dbReference type="ARBA" id="ARBA00023125"/>
    </source>
</evidence>
<keyword evidence="10 15" id="KW-0234">DNA repair</keyword>
<dbReference type="InterPro" id="IPR012319">
    <property type="entry name" value="FPG_cat"/>
</dbReference>
<dbReference type="STRING" id="658187.LDG_8135"/>
<feature type="active site" description="Proton donor; for delta-elimination activity" evidence="15">
    <location>
        <position position="261"/>
    </location>
</feature>
<dbReference type="HAMAP" id="MF_00103">
    <property type="entry name" value="Fapy_DNA_glycosyl"/>
    <property type="match status" value="1"/>
</dbReference>
<evidence type="ECO:0000256" key="8">
    <source>
        <dbReference type="ARBA" id="ARBA00022833"/>
    </source>
</evidence>
<dbReference type="EC" id="3.2.2.23" evidence="15"/>
<feature type="active site" description="Proton donor" evidence="15">
    <location>
        <position position="3"/>
    </location>
</feature>
<dbReference type="RefSeq" id="WP_006872018.1">
    <property type="nucleotide sequence ID" value="NZ_JH413843.1"/>
</dbReference>
<feature type="binding site" evidence="15">
    <location>
        <position position="152"/>
    </location>
    <ligand>
        <name>DNA</name>
        <dbReference type="ChEBI" id="CHEBI:16991"/>
    </ligand>
</feature>
<dbReference type="SMART" id="SM00898">
    <property type="entry name" value="Fapy_DNA_glyco"/>
    <property type="match status" value="1"/>
</dbReference>
<reference evidence="18 19" key="1">
    <citation type="journal article" date="2011" name="BMC Genomics">
        <title>Insight into cross-talk between intra-amoebal pathogens.</title>
        <authorList>
            <person name="Gimenez G."/>
            <person name="Bertelli C."/>
            <person name="Moliner C."/>
            <person name="Robert C."/>
            <person name="Raoult D."/>
            <person name="Fournier P.E."/>
            <person name="Greub G."/>
        </authorList>
    </citation>
    <scope>NUCLEOTIDE SEQUENCE [LARGE SCALE GENOMIC DNA]</scope>
    <source>
        <strain evidence="18 19">LLAP12</strain>
    </source>
</reference>
<dbReference type="InParanoid" id="G9ES62"/>
<keyword evidence="9 15" id="KW-0238">DNA-binding</keyword>
<dbReference type="FunFam" id="3.20.190.10:FF:000001">
    <property type="entry name" value="Formamidopyrimidine-DNA glycosylase"/>
    <property type="match status" value="1"/>
</dbReference>
<evidence type="ECO:0000313" key="18">
    <source>
        <dbReference type="EMBL" id="EHL29843.1"/>
    </source>
</evidence>
<keyword evidence="13 15" id="KW-0326">Glycosidase</keyword>
<evidence type="ECO:0000256" key="3">
    <source>
        <dbReference type="ARBA" id="ARBA00011245"/>
    </source>
</evidence>
<dbReference type="HOGENOM" id="CLU_038423_1_1_6"/>
<keyword evidence="12 15" id="KW-0511">Multifunctional enzyme</keyword>
<dbReference type="InterPro" id="IPR010979">
    <property type="entry name" value="Ribosomal_uS13-like_H2TH"/>
</dbReference>
<dbReference type="EMBL" id="JH413843">
    <property type="protein sequence ID" value="EHL29843.1"/>
    <property type="molecule type" value="Genomic_DNA"/>
</dbReference>
<feature type="active site" description="Schiff-base intermediate with DNA" evidence="15">
    <location>
        <position position="2"/>
    </location>
</feature>
<dbReference type="PANTHER" id="PTHR22993">
    <property type="entry name" value="FORMAMIDOPYRIMIDINE-DNA GLYCOSYLASE"/>
    <property type="match status" value="1"/>
</dbReference>
<feature type="binding site" evidence="15">
    <location>
        <position position="91"/>
    </location>
    <ligand>
        <name>DNA</name>
        <dbReference type="ChEBI" id="CHEBI:16991"/>
    </ligand>
</feature>
<evidence type="ECO:0000259" key="17">
    <source>
        <dbReference type="PROSITE" id="PS51068"/>
    </source>
</evidence>
<keyword evidence="6 15" id="KW-0863">Zinc-finger</keyword>
<dbReference type="Pfam" id="PF01149">
    <property type="entry name" value="Fapy_DNA_glyco"/>
    <property type="match status" value="1"/>
</dbReference>
<dbReference type="GO" id="GO:0034039">
    <property type="term" value="F:8-oxo-7,8-dihydroguanine DNA N-glycosylase activity"/>
    <property type="evidence" value="ECO:0007669"/>
    <property type="project" value="TreeGrafter"/>
</dbReference>
<dbReference type="Gene3D" id="1.10.8.50">
    <property type="match status" value="1"/>
</dbReference>
<dbReference type="FunCoup" id="G9ES62">
    <property type="interactions" value="438"/>
</dbReference>
<comment type="catalytic activity">
    <reaction evidence="1 15">
        <text>Hydrolysis of DNA containing ring-opened 7-methylguanine residues, releasing 2,6-diamino-4-hydroxy-5-(N-methyl)formamidopyrimidine.</text>
        <dbReference type="EC" id="3.2.2.23"/>
    </reaction>
</comment>
<keyword evidence="11 15" id="KW-0456">Lyase</keyword>
<dbReference type="PROSITE" id="PS51068">
    <property type="entry name" value="FPG_CAT"/>
    <property type="match status" value="1"/>
</dbReference>
<comment type="catalytic activity">
    <reaction evidence="14 15">
        <text>2'-deoxyribonucleotide-(2'-deoxyribose 5'-phosphate)-2'-deoxyribonucleotide-DNA = a 3'-end 2'-deoxyribonucleotide-(2,3-dehydro-2,3-deoxyribose 5'-phosphate)-DNA + a 5'-end 5'-phospho-2'-deoxyribonucleoside-DNA + H(+)</text>
        <dbReference type="Rhea" id="RHEA:66592"/>
        <dbReference type="Rhea" id="RHEA-COMP:13180"/>
        <dbReference type="Rhea" id="RHEA-COMP:16897"/>
        <dbReference type="Rhea" id="RHEA-COMP:17067"/>
        <dbReference type="ChEBI" id="CHEBI:15378"/>
        <dbReference type="ChEBI" id="CHEBI:136412"/>
        <dbReference type="ChEBI" id="CHEBI:157695"/>
        <dbReference type="ChEBI" id="CHEBI:167181"/>
        <dbReference type="EC" id="4.2.99.18"/>
    </reaction>
</comment>
<evidence type="ECO:0000256" key="12">
    <source>
        <dbReference type="ARBA" id="ARBA00023268"/>
    </source>
</evidence>
<evidence type="ECO:0000256" key="1">
    <source>
        <dbReference type="ARBA" id="ARBA00001668"/>
    </source>
</evidence>
<dbReference type="NCBIfam" id="TIGR00577">
    <property type="entry name" value="fpg"/>
    <property type="match status" value="1"/>
</dbReference>
<dbReference type="NCBIfam" id="NF002211">
    <property type="entry name" value="PRK01103.1"/>
    <property type="match status" value="1"/>
</dbReference>
<comment type="function">
    <text evidence="15">Involved in base excision repair of DNA damaged by oxidation or by mutagenic agents. Acts as DNA glycosylase that recognizes and removes damaged bases. Has a preference for oxidized purines, such as 7,8-dihydro-8-oxoguanine (8-oxoG). Has AP (apurinic/apyrimidinic) lyase activity and introduces nicks in the DNA strand. Cleaves the DNA backbone by beta-delta elimination to generate a single-strand break at the site of the removed base with both 3'- and 5'-phosphates.</text>
</comment>
<dbReference type="Pfam" id="PF06831">
    <property type="entry name" value="H2TH"/>
    <property type="match status" value="1"/>
</dbReference>
<dbReference type="GO" id="GO:0006284">
    <property type="term" value="P:base-excision repair"/>
    <property type="evidence" value="ECO:0007669"/>
    <property type="project" value="InterPro"/>
</dbReference>
<dbReference type="Pfam" id="PF06827">
    <property type="entry name" value="zf-FPG_IleRS"/>
    <property type="match status" value="1"/>
</dbReference>
<feature type="active site" description="Proton donor; for beta-elimination activity" evidence="15">
    <location>
        <position position="58"/>
    </location>
</feature>
<keyword evidence="4 15" id="KW-0479">Metal-binding</keyword>
<gene>
    <name evidence="15" type="primary">mutM</name>
    <name evidence="15" type="synonym">fpg</name>
    <name evidence="18" type="ORF">LDG_8135</name>
</gene>
<dbReference type="GO" id="GO:0140078">
    <property type="term" value="F:class I DNA-(apurinic or apyrimidinic site) endonuclease activity"/>
    <property type="evidence" value="ECO:0007669"/>
    <property type="project" value="UniProtKB-EC"/>
</dbReference>
<dbReference type="GO" id="GO:0008270">
    <property type="term" value="F:zinc ion binding"/>
    <property type="evidence" value="ECO:0007669"/>
    <property type="project" value="UniProtKB-UniRule"/>
</dbReference>
<comment type="subunit">
    <text evidence="3 15">Monomer.</text>
</comment>
<keyword evidence="19" id="KW-1185">Reference proteome</keyword>
<comment type="cofactor">
    <cofactor evidence="15">
        <name>Zn(2+)</name>
        <dbReference type="ChEBI" id="CHEBI:29105"/>
    </cofactor>
    <text evidence="15">Binds 1 zinc ion per subunit.</text>
</comment>
<dbReference type="InterPro" id="IPR010663">
    <property type="entry name" value="Znf_FPG/IleRS"/>
</dbReference>
<dbReference type="PROSITE" id="PS51066">
    <property type="entry name" value="ZF_FPG_2"/>
    <property type="match status" value="1"/>
</dbReference>
<sequence>MPELPEVETTKQGIKSHLEGQTIHEINVRNFNLRIPVPNNIDELCAGKKIIAVTRRAKYILIQLSRGYLIIHLGMSGHLRIISGATIPEKHDHITLNLTNKQALHFSDPRRFGLFTYVDENPHQHQLLSHLGPEPLSEDFDGSYLYQRAKNKNKPIKSFIMDNEIVVGVGNIYATESLFLAQLHPNKPTKNVSEEQCHLLVKHIKAVLQQAIESGGTTLRDFYAFDGKPGYFSILLQVYGRKNQPCLHCQRLIETLVIGGRSSAFCPNCQN</sequence>
<dbReference type="SMART" id="SM01232">
    <property type="entry name" value="H2TH"/>
    <property type="match status" value="1"/>
</dbReference>
<evidence type="ECO:0000256" key="13">
    <source>
        <dbReference type="ARBA" id="ARBA00023295"/>
    </source>
</evidence>
<feature type="domain" description="FPG-type" evidence="16">
    <location>
        <begin position="237"/>
        <end position="271"/>
    </location>
</feature>
<dbReference type="SUPFAM" id="SSF46946">
    <property type="entry name" value="S13-like H2TH domain"/>
    <property type="match status" value="1"/>
</dbReference>
<dbReference type="SUPFAM" id="SSF57716">
    <property type="entry name" value="Glucocorticoid receptor-like (DNA-binding domain)"/>
    <property type="match status" value="1"/>
</dbReference>
<dbReference type="PANTHER" id="PTHR22993:SF9">
    <property type="entry name" value="FORMAMIDOPYRIMIDINE-DNA GLYCOSYLASE"/>
    <property type="match status" value="1"/>
</dbReference>
<comment type="similarity">
    <text evidence="2 15">Belongs to the FPG family.</text>
</comment>
<dbReference type="Gene3D" id="3.20.190.10">
    <property type="entry name" value="MutM-like, N-terminal"/>
    <property type="match status" value="1"/>
</dbReference>
<dbReference type="FunFam" id="1.10.8.50:FF:000003">
    <property type="entry name" value="Formamidopyrimidine-DNA glycosylase"/>
    <property type="match status" value="1"/>
</dbReference>
<evidence type="ECO:0000256" key="7">
    <source>
        <dbReference type="ARBA" id="ARBA00022801"/>
    </source>
</evidence>
<feature type="domain" description="Formamidopyrimidine-DNA glycosylase catalytic" evidence="17">
    <location>
        <begin position="2"/>
        <end position="113"/>
    </location>
</feature>
<name>G9ES62_9GAMM</name>
<keyword evidence="5 15" id="KW-0227">DNA damage</keyword>
<evidence type="ECO:0000256" key="5">
    <source>
        <dbReference type="ARBA" id="ARBA00022763"/>
    </source>
</evidence>
<evidence type="ECO:0000256" key="4">
    <source>
        <dbReference type="ARBA" id="ARBA00022723"/>
    </source>
</evidence>